<dbReference type="InterPro" id="IPR011042">
    <property type="entry name" value="6-blade_b-propeller_TolB-like"/>
</dbReference>
<dbReference type="EMBL" id="BAAADD010000009">
    <property type="protein sequence ID" value="GAA0581090.1"/>
    <property type="molecule type" value="Genomic_DNA"/>
</dbReference>
<evidence type="ECO:0000259" key="1">
    <source>
        <dbReference type="PROSITE" id="PS50927"/>
    </source>
</evidence>
<dbReference type="SUPFAM" id="SSF50952">
    <property type="entry name" value="Soluble quinoprotein glucose dehydrogenase"/>
    <property type="match status" value="1"/>
</dbReference>
<dbReference type="Proteomes" id="UP001499951">
    <property type="component" value="Unassembled WGS sequence"/>
</dbReference>
<keyword evidence="3" id="KW-1185">Reference proteome</keyword>
<gene>
    <name evidence="2" type="ORF">GCM10008942_32430</name>
</gene>
<dbReference type="PANTHER" id="PTHR19328">
    <property type="entry name" value="HEDGEHOG-INTERACTING PROTEIN"/>
    <property type="match status" value="1"/>
</dbReference>
<organism evidence="2 3">
    <name type="scientific">Rhizomicrobium electricum</name>
    <dbReference type="NCBI Taxonomy" id="480070"/>
    <lineage>
        <taxon>Bacteria</taxon>
        <taxon>Pseudomonadati</taxon>
        <taxon>Pseudomonadota</taxon>
        <taxon>Alphaproteobacteria</taxon>
        <taxon>Micropepsales</taxon>
        <taxon>Micropepsaceae</taxon>
        <taxon>Rhizomicrobium</taxon>
    </lineage>
</organism>
<feature type="domain" description="Bulb-type lectin" evidence="1">
    <location>
        <begin position="275"/>
        <end position="386"/>
    </location>
</feature>
<proteinExistence type="predicted"/>
<name>A0ABN1F3W6_9PROT</name>
<sequence>MKRVLMLVGAIGMAQAAERPGERVVVDPAHLPEPFATPAADNGGNMIARPNGVVPDVPPGFIAEPYVTNLANPRFMALAPDGGVFVAESHANKITLLKNGRATPYLTGFQYPHGLAVKDGALYVGDLETVWRIDLETKKRTRVTKDSFGARTYHITRDIAFDPAGALYIAIGSANNVAEEKPPQATIQKVLPGGHMKTFASGLRNPVGIAFYPGTDRLYITANERDGYGDGLPPDFFTRVEEGDFFGWPYAYAGPHPDPQFGAKRPDLVKRTKTPDVLFPAHSTALGLVFYNGTQFPAAYRGNAFVALHGSWDSAQPTGYKVVRIPFRNGRPDKGAIAFATGFWSGGKQPPQVWGRPAGLLVDRDGSLLIADDQGRTVWRVRYAGK</sequence>
<dbReference type="PROSITE" id="PS50927">
    <property type="entry name" value="BULB_LECTIN"/>
    <property type="match status" value="1"/>
</dbReference>
<evidence type="ECO:0000313" key="2">
    <source>
        <dbReference type="EMBL" id="GAA0581090.1"/>
    </source>
</evidence>
<dbReference type="InterPro" id="IPR001480">
    <property type="entry name" value="Bulb-type_lectin_dom"/>
</dbReference>
<dbReference type="InterPro" id="IPR054539">
    <property type="entry name" value="Beta-prop_PDH"/>
</dbReference>
<reference evidence="2 3" key="1">
    <citation type="journal article" date="2019" name="Int. J. Syst. Evol. Microbiol.">
        <title>The Global Catalogue of Microorganisms (GCM) 10K type strain sequencing project: providing services to taxonomists for standard genome sequencing and annotation.</title>
        <authorList>
            <consortium name="The Broad Institute Genomics Platform"/>
            <consortium name="The Broad Institute Genome Sequencing Center for Infectious Disease"/>
            <person name="Wu L."/>
            <person name="Ma J."/>
        </authorList>
    </citation>
    <scope>NUCLEOTIDE SEQUENCE [LARGE SCALE GENOMIC DNA]</scope>
    <source>
        <strain evidence="2 3">JCM 15089</strain>
    </source>
</reference>
<dbReference type="PANTHER" id="PTHR19328:SF55">
    <property type="entry name" value="BLR6566 PROTEIN"/>
    <property type="match status" value="1"/>
</dbReference>
<dbReference type="RefSeq" id="WP_166934971.1">
    <property type="nucleotide sequence ID" value="NZ_BAAADD010000009.1"/>
</dbReference>
<comment type="caution">
    <text evidence="2">The sequence shown here is derived from an EMBL/GenBank/DDBJ whole genome shotgun (WGS) entry which is preliminary data.</text>
</comment>
<dbReference type="Pfam" id="PF22807">
    <property type="entry name" value="TrAA12"/>
    <property type="match status" value="2"/>
</dbReference>
<evidence type="ECO:0000313" key="3">
    <source>
        <dbReference type="Proteomes" id="UP001499951"/>
    </source>
</evidence>
<accession>A0ABN1F3W6</accession>
<dbReference type="Gene3D" id="2.120.10.30">
    <property type="entry name" value="TolB, C-terminal domain"/>
    <property type="match status" value="1"/>
</dbReference>
<protein>
    <submittedName>
        <fullName evidence="2">Sorbosone dehydrogenase family protein</fullName>
    </submittedName>
</protein>
<dbReference type="InterPro" id="IPR011041">
    <property type="entry name" value="Quinoprot_gluc/sorb_DH_b-prop"/>
</dbReference>